<organism evidence="1">
    <name type="scientific">hydrothermal vent metagenome</name>
    <dbReference type="NCBI Taxonomy" id="652676"/>
    <lineage>
        <taxon>unclassified sequences</taxon>
        <taxon>metagenomes</taxon>
        <taxon>ecological metagenomes</taxon>
    </lineage>
</organism>
<dbReference type="PANTHER" id="PTHR43628">
    <property type="entry name" value="ACTIVATOR OF C KINASE PROTEIN 1-RELATED"/>
    <property type="match status" value="1"/>
</dbReference>
<protein>
    <recommendedName>
        <fullName evidence="2">TETRATRICOPEPTIDE REPEAT FAMILY PROTEIN</fullName>
    </recommendedName>
</protein>
<proteinExistence type="predicted"/>
<evidence type="ECO:0008006" key="2">
    <source>
        <dbReference type="Google" id="ProtNLM"/>
    </source>
</evidence>
<dbReference type="AlphaFoldDB" id="A0A3B1AQV5"/>
<dbReference type="SMART" id="SM00671">
    <property type="entry name" value="SEL1"/>
    <property type="match status" value="5"/>
</dbReference>
<dbReference type="EMBL" id="UOFV01000270">
    <property type="protein sequence ID" value="VAX01758.1"/>
    <property type="molecule type" value="Genomic_DNA"/>
</dbReference>
<dbReference type="Gene3D" id="1.25.40.10">
    <property type="entry name" value="Tetratricopeptide repeat domain"/>
    <property type="match status" value="2"/>
</dbReference>
<dbReference type="SUPFAM" id="SSF81901">
    <property type="entry name" value="HCP-like"/>
    <property type="match status" value="1"/>
</dbReference>
<dbReference type="PANTHER" id="PTHR43628:SF1">
    <property type="entry name" value="CHITIN SYNTHASE REGULATORY FACTOR 2-RELATED"/>
    <property type="match status" value="1"/>
</dbReference>
<sequence>MMKKILLGVLVVSLPFFVIADHDLTDDVFEEAKYEESPLAQYTLGLMYLQGRGVDENKKLALFWLKKSADQDYYLALHRLGKIYLSDDVAETNPEVAVKYIIRAAQKGYAPSQYLLGTLYQTGESGLAENQEKALRWFNLAAGQGHKMAKQVLSGLSSEDESNRPSDVQTAFDTGFNFLKGRGVDRDYKQAAEWFSKAAELGHADAQYNLGELYNKGHGVKKNKKIAQKWYKAAAEQGHVKAKYRARNCAFC</sequence>
<dbReference type="InterPro" id="IPR006597">
    <property type="entry name" value="Sel1-like"/>
</dbReference>
<dbReference type="InterPro" id="IPR052945">
    <property type="entry name" value="Mitotic_Regulator"/>
</dbReference>
<reference evidence="1" key="1">
    <citation type="submission" date="2018-06" db="EMBL/GenBank/DDBJ databases">
        <authorList>
            <person name="Zhirakovskaya E."/>
        </authorList>
    </citation>
    <scope>NUCLEOTIDE SEQUENCE</scope>
</reference>
<accession>A0A3B1AQV5</accession>
<evidence type="ECO:0000313" key="1">
    <source>
        <dbReference type="EMBL" id="VAX01758.1"/>
    </source>
</evidence>
<gene>
    <name evidence="1" type="ORF">MNBD_GAMMA19-1797</name>
</gene>
<dbReference type="Pfam" id="PF08238">
    <property type="entry name" value="Sel1"/>
    <property type="match status" value="5"/>
</dbReference>
<name>A0A3B1AQV5_9ZZZZ</name>
<dbReference type="InterPro" id="IPR011990">
    <property type="entry name" value="TPR-like_helical_dom_sf"/>
</dbReference>